<dbReference type="STRING" id="301302.ERS852420_01073"/>
<dbReference type="GO" id="GO:0005524">
    <property type="term" value="F:ATP binding"/>
    <property type="evidence" value="ECO:0007669"/>
    <property type="project" value="InterPro"/>
</dbReference>
<dbReference type="RefSeq" id="WP_022045174.1">
    <property type="nucleotide sequence ID" value="NZ_CP173697.1"/>
</dbReference>
<evidence type="ECO:0000313" key="1">
    <source>
        <dbReference type="EMBL" id="CRL42548.1"/>
    </source>
</evidence>
<keyword evidence="2" id="KW-0808">Transferase</keyword>
<keyword evidence="4" id="KW-1185">Reference proteome</keyword>
<sequence length="161" mass="17940">MDRGVIQVYYGEGHGKSTAAIGNAIRIASEGKSVIIIQFLKGKNENELTFLSRLEPEIKIFRFAKSDECFEALSEEAKQEESMNLRNGFNYGKKVVTTGACDMLILDEVLGIVDEKVISPEEICELFAAKPEEMTLVCTGRVLDEKIREAADEVYNIAPEK</sequence>
<dbReference type="Pfam" id="PF02572">
    <property type="entry name" value="CobA_CobO_BtuR"/>
    <property type="match status" value="1"/>
</dbReference>
<evidence type="ECO:0000313" key="4">
    <source>
        <dbReference type="Proteomes" id="UP000049979"/>
    </source>
</evidence>
<evidence type="ECO:0000313" key="6">
    <source>
        <dbReference type="Proteomes" id="UP000446657"/>
    </source>
</evidence>
<reference evidence="3 6" key="3">
    <citation type="journal article" date="2019" name="Nat. Med.">
        <title>A library of human gut bacterial isolates paired with longitudinal multiomics data enables mechanistic microbiome research.</title>
        <authorList>
            <person name="Poyet M."/>
            <person name="Groussin M."/>
            <person name="Gibbons S.M."/>
            <person name="Avila-Pacheco J."/>
            <person name="Jiang X."/>
            <person name="Kearney S.M."/>
            <person name="Perrotta A.R."/>
            <person name="Berdy B."/>
            <person name="Zhao S."/>
            <person name="Lieberman T.D."/>
            <person name="Swanson P.K."/>
            <person name="Smith M."/>
            <person name="Roesemann S."/>
            <person name="Alexander J.E."/>
            <person name="Rich S.A."/>
            <person name="Livny J."/>
            <person name="Vlamakis H."/>
            <person name="Clish C."/>
            <person name="Bullock K."/>
            <person name="Deik A."/>
            <person name="Scott J."/>
            <person name="Pierce K.A."/>
            <person name="Xavier R.J."/>
            <person name="Alm E.J."/>
        </authorList>
    </citation>
    <scope>NUCLEOTIDE SEQUENCE [LARGE SCALE GENOMIC DNA]</scope>
    <source>
        <strain evidence="3 6">BIOML-A1</strain>
    </source>
</reference>
<protein>
    <submittedName>
        <fullName evidence="2">Cob(I)yrinic acid a,c-diamide adenosyltransferase</fullName>
        <ecNumber evidence="2">2.5.1.17</ecNumber>
    </submittedName>
</protein>
<dbReference type="EMBL" id="CYXV01000003">
    <property type="protein sequence ID" value="CUM84666.1"/>
    <property type="molecule type" value="Genomic_DNA"/>
</dbReference>
<dbReference type="InterPro" id="IPR027417">
    <property type="entry name" value="P-loop_NTPase"/>
</dbReference>
<dbReference type="Gene3D" id="3.40.50.300">
    <property type="entry name" value="P-loop containing nucleotide triphosphate hydrolases"/>
    <property type="match status" value="1"/>
</dbReference>
<name>A0A0M6WYJ0_9FIRM</name>
<reference evidence="1" key="1">
    <citation type="submission" date="2015-05" db="EMBL/GenBank/DDBJ databases">
        <authorList>
            <person name="Wang D.B."/>
            <person name="Wang M."/>
        </authorList>
    </citation>
    <scope>NUCLEOTIDE SEQUENCE [LARGE SCALE GENOMIC DNA]</scope>
    <source>
        <strain evidence="1">M72</strain>
    </source>
</reference>
<reference evidence="4" key="2">
    <citation type="submission" date="2015-05" db="EMBL/GenBank/DDBJ databases">
        <authorList>
            <consortium name="Pathogen Informatics"/>
        </authorList>
    </citation>
    <scope>NUCLEOTIDE SEQUENCE [LARGE SCALE GENOMIC DNA]</scope>
    <source>
        <strain evidence="2 5">2789STDY5608863</strain>
        <strain evidence="4">M72</strain>
    </source>
</reference>
<evidence type="ECO:0000313" key="5">
    <source>
        <dbReference type="Proteomes" id="UP000095495"/>
    </source>
</evidence>
<dbReference type="OrthoDB" id="9810309at2"/>
<dbReference type="EC" id="2.5.1.17" evidence="2"/>
<dbReference type="EMBL" id="WNAL01000021">
    <property type="protein sequence ID" value="MTR82173.1"/>
    <property type="molecule type" value="Genomic_DNA"/>
</dbReference>
<dbReference type="GO" id="GO:0009236">
    <property type="term" value="P:cobalamin biosynthetic process"/>
    <property type="evidence" value="ECO:0007669"/>
    <property type="project" value="InterPro"/>
</dbReference>
<gene>
    <name evidence="2" type="primary">btuR</name>
    <name evidence="2" type="ORF">ERS852420_01073</name>
    <name evidence="3" type="ORF">GMD30_10805</name>
    <name evidence="1" type="ORF">M72_15891</name>
</gene>
<dbReference type="PANTHER" id="PTHR46638:SF1">
    <property type="entry name" value="CORRINOID ADENOSYLTRANSFERASE"/>
    <property type="match status" value="1"/>
</dbReference>
<dbReference type="GO" id="GO:0008817">
    <property type="term" value="F:corrinoid adenosyltransferase activity"/>
    <property type="evidence" value="ECO:0007669"/>
    <property type="project" value="UniProtKB-EC"/>
</dbReference>
<accession>A0A0M6WYJ0</accession>
<dbReference type="Proteomes" id="UP000446657">
    <property type="component" value="Unassembled WGS sequence"/>
</dbReference>
<dbReference type="GeneID" id="99747742"/>
<organism evidence="1 4">
    <name type="scientific">Roseburia faecis</name>
    <dbReference type="NCBI Taxonomy" id="301302"/>
    <lineage>
        <taxon>Bacteria</taxon>
        <taxon>Bacillati</taxon>
        <taxon>Bacillota</taxon>
        <taxon>Clostridia</taxon>
        <taxon>Lachnospirales</taxon>
        <taxon>Lachnospiraceae</taxon>
        <taxon>Roseburia</taxon>
    </lineage>
</organism>
<dbReference type="PANTHER" id="PTHR46638">
    <property type="entry name" value="CORRINOID ADENOSYLTRANSFERASE"/>
    <property type="match status" value="1"/>
</dbReference>
<dbReference type="EMBL" id="CVRR01000071">
    <property type="protein sequence ID" value="CRL42548.1"/>
    <property type="molecule type" value="Genomic_DNA"/>
</dbReference>
<dbReference type="SUPFAM" id="SSF52540">
    <property type="entry name" value="P-loop containing nucleoside triphosphate hydrolases"/>
    <property type="match status" value="1"/>
</dbReference>
<dbReference type="Proteomes" id="UP000095495">
    <property type="component" value="Unassembled WGS sequence"/>
</dbReference>
<dbReference type="PIRSF" id="PIRSF015617">
    <property type="entry name" value="Adensltrnsf_CobA"/>
    <property type="match status" value="1"/>
</dbReference>
<dbReference type="Proteomes" id="UP000049979">
    <property type="component" value="Unassembled WGS sequence"/>
</dbReference>
<evidence type="ECO:0000313" key="3">
    <source>
        <dbReference type="EMBL" id="MTR82173.1"/>
    </source>
</evidence>
<evidence type="ECO:0000313" key="2">
    <source>
        <dbReference type="EMBL" id="CUM84666.1"/>
    </source>
</evidence>
<dbReference type="InterPro" id="IPR003724">
    <property type="entry name" value="CblAdoTrfase_CobA"/>
</dbReference>
<dbReference type="AlphaFoldDB" id="A0A0M6WYJ0"/>
<proteinExistence type="predicted"/>